<accession>A0ABC9VHH3</accession>
<dbReference type="InterPro" id="IPR027417">
    <property type="entry name" value="P-loop_NTPase"/>
</dbReference>
<evidence type="ECO:0000313" key="2">
    <source>
        <dbReference type="Proteomes" id="UP000023566"/>
    </source>
</evidence>
<dbReference type="InterPro" id="IPR036390">
    <property type="entry name" value="WH_DNA-bd_sf"/>
</dbReference>
<dbReference type="InterPro" id="IPR025662">
    <property type="entry name" value="Sigma_54_int_dom_ATP-bd_1"/>
</dbReference>
<sequence>MKRIDLIYEKLKEWTVGENRWVSAKELADALHLDRANVSSDLNKLWRQGKAKKLPGRPVRFTIAKQGAEKIFATKLDELSYQQPSLTIAVEQGKAAILYPPKGMHMLIFGETGTGKSMFAQQGKPKLGFSRQS</sequence>
<dbReference type="InterPro" id="IPR036388">
    <property type="entry name" value="WH-like_DNA-bd_sf"/>
</dbReference>
<dbReference type="SUPFAM" id="SSF52540">
    <property type="entry name" value="P-loop containing nucleoside triphosphate hydrolases"/>
    <property type="match status" value="1"/>
</dbReference>
<dbReference type="PROSITE" id="PS00675">
    <property type="entry name" value="SIGMA54_INTERACT_1"/>
    <property type="match status" value="1"/>
</dbReference>
<comment type="caution">
    <text evidence="1">The sequence shown here is derived from an EMBL/GenBank/DDBJ whole genome shotgun (WGS) entry which is preliminary data.</text>
</comment>
<dbReference type="EMBL" id="AOTZ01000003">
    <property type="protein sequence ID" value="EZP78170.1"/>
    <property type="molecule type" value="Genomic_DNA"/>
</dbReference>
<organism evidence="1 2">
    <name type="scientific">Parageobacillus genomosp. 1</name>
    <dbReference type="NCBI Taxonomy" id="1295642"/>
    <lineage>
        <taxon>Bacteria</taxon>
        <taxon>Bacillati</taxon>
        <taxon>Bacillota</taxon>
        <taxon>Bacilli</taxon>
        <taxon>Bacillales</taxon>
        <taxon>Anoxybacillaceae</taxon>
        <taxon>Parageobacillus</taxon>
    </lineage>
</organism>
<proteinExistence type="predicted"/>
<dbReference type="RefSeq" id="WP_043904238.1">
    <property type="nucleotide sequence ID" value="NZ_CM002692.1"/>
</dbReference>
<evidence type="ECO:0000313" key="1">
    <source>
        <dbReference type="EMBL" id="EZP78170.1"/>
    </source>
</evidence>
<dbReference type="AlphaFoldDB" id="A0ABC9VHH3"/>
<dbReference type="SUPFAM" id="SSF46785">
    <property type="entry name" value="Winged helix' DNA-binding domain"/>
    <property type="match status" value="1"/>
</dbReference>
<keyword evidence="2" id="KW-1185">Reference proteome</keyword>
<protein>
    <submittedName>
        <fullName evidence="1">PTS system transcriptional activator</fullName>
    </submittedName>
</protein>
<dbReference type="Proteomes" id="UP000023566">
    <property type="component" value="Chromosome"/>
</dbReference>
<dbReference type="Gene3D" id="1.10.10.10">
    <property type="entry name" value="Winged helix-like DNA-binding domain superfamily/Winged helix DNA-binding domain"/>
    <property type="match status" value="1"/>
</dbReference>
<reference evidence="1 2" key="1">
    <citation type="journal article" date="2014" name="Appl. Microbiol. Biotechnol.">
        <title>Transformable facultative thermophile Geobacillus stearothermophilus NUB3621 as a host strain for metabolic engineering.</title>
        <authorList>
            <person name="Blanchard K."/>
            <person name="Robic S."/>
            <person name="Matsumura I."/>
        </authorList>
    </citation>
    <scope>NUCLEOTIDE SEQUENCE [LARGE SCALE GENOMIC DNA]</scope>
    <source>
        <strain evidence="1 2">NUB3621</strain>
    </source>
</reference>
<name>A0ABC9VHH3_9BACL</name>
<gene>
    <name evidence="1" type="ORF">H839_05509</name>
</gene>